<evidence type="ECO:0000313" key="2">
    <source>
        <dbReference type="Proteomes" id="UP001607302"/>
    </source>
</evidence>
<sequence length="130" mass="14406">MTTGFTLIEDPRRPYAMPVDKILPVAFTERISETDFGPRVQSANRILISIIKGRSIFTIAIPPDHLTMINRLDAFLYLSFIEEKKEKVKTPSISPIVISSTTNNPRFEVVGKDDDAAGGGGSGWRWVGIV</sequence>
<name>A0ABD2A3L3_VESSQ</name>
<dbReference type="Proteomes" id="UP001607302">
    <property type="component" value="Unassembled WGS sequence"/>
</dbReference>
<evidence type="ECO:0000313" key="1">
    <source>
        <dbReference type="EMBL" id="KAL2715196.1"/>
    </source>
</evidence>
<protein>
    <submittedName>
        <fullName evidence="1">Uncharacterized protein</fullName>
    </submittedName>
</protein>
<reference evidence="1 2" key="1">
    <citation type="journal article" date="2024" name="Ann. Entomol. Soc. Am.">
        <title>Genomic analyses of the southern and eastern yellowjacket wasps (Hymenoptera: Vespidae) reveal evolutionary signatures of social life.</title>
        <authorList>
            <person name="Catto M.A."/>
            <person name="Caine P.B."/>
            <person name="Orr S.E."/>
            <person name="Hunt B.G."/>
            <person name="Goodisman M.A.D."/>
        </authorList>
    </citation>
    <scope>NUCLEOTIDE SEQUENCE [LARGE SCALE GENOMIC DNA]</scope>
    <source>
        <strain evidence="1">233</strain>
        <tissue evidence="1">Head and thorax</tissue>
    </source>
</reference>
<comment type="caution">
    <text evidence="1">The sequence shown here is derived from an EMBL/GenBank/DDBJ whole genome shotgun (WGS) entry which is preliminary data.</text>
</comment>
<keyword evidence="2" id="KW-1185">Reference proteome</keyword>
<dbReference type="AlphaFoldDB" id="A0ABD2A3L3"/>
<proteinExistence type="predicted"/>
<accession>A0ABD2A3L3</accession>
<dbReference type="EMBL" id="JAUDFV010000155">
    <property type="protein sequence ID" value="KAL2715196.1"/>
    <property type="molecule type" value="Genomic_DNA"/>
</dbReference>
<gene>
    <name evidence="1" type="ORF">V1478_014894</name>
</gene>
<organism evidence="1 2">
    <name type="scientific">Vespula squamosa</name>
    <name type="common">Southern yellow jacket</name>
    <name type="synonym">Wasp</name>
    <dbReference type="NCBI Taxonomy" id="30214"/>
    <lineage>
        <taxon>Eukaryota</taxon>
        <taxon>Metazoa</taxon>
        <taxon>Ecdysozoa</taxon>
        <taxon>Arthropoda</taxon>
        <taxon>Hexapoda</taxon>
        <taxon>Insecta</taxon>
        <taxon>Pterygota</taxon>
        <taxon>Neoptera</taxon>
        <taxon>Endopterygota</taxon>
        <taxon>Hymenoptera</taxon>
        <taxon>Apocrita</taxon>
        <taxon>Aculeata</taxon>
        <taxon>Vespoidea</taxon>
        <taxon>Vespidae</taxon>
        <taxon>Vespinae</taxon>
        <taxon>Vespula</taxon>
    </lineage>
</organism>